<keyword evidence="1" id="KW-0472">Membrane</keyword>
<name>A0A155IIY7_9ENTR</name>
<keyword evidence="6" id="KW-1185">Reference proteome</keyword>
<feature type="transmembrane region" description="Helical" evidence="1">
    <location>
        <begin position="33"/>
        <end position="53"/>
    </location>
</feature>
<dbReference type="Proteomes" id="UP000036013">
    <property type="component" value="Unassembled WGS sequence"/>
</dbReference>
<dbReference type="EMBL" id="FKDK01000031">
    <property type="protein sequence ID" value="SAB47705.1"/>
    <property type="molecule type" value="Genomic_DNA"/>
</dbReference>
<sequence>MFKSLLSILFTDILFPVYVFVCASLFLWLVPDYWVLLTFIAIGVFIIVHPIIFGRFDKYD</sequence>
<gene>
    <name evidence="2" type="ORF">ABF77_09795</name>
    <name evidence="4" type="ORF">SAMEA2273136_01821</name>
    <name evidence="3" type="ORF">SAMEA2273443_04868</name>
</gene>
<feature type="transmembrane region" description="Helical" evidence="1">
    <location>
        <begin position="7"/>
        <end position="27"/>
    </location>
</feature>
<dbReference type="Proteomes" id="UP000077278">
    <property type="component" value="Unassembled WGS sequence"/>
</dbReference>
<dbReference type="KEGG" id="ecls:LI67_001045"/>
<evidence type="ECO:0000313" key="6">
    <source>
        <dbReference type="Proteomes" id="UP000077063"/>
    </source>
</evidence>
<dbReference type="OrthoDB" id="6611797at2"/>
<reference evidence="6 7" key="2">
    <citation type="submission" date="2016-03" db="EMBL/GenBank/DDBJ databases">
        <authorList>
            <consortium name="Pathogen Informatics"/>
        </authorList>
    </citation>
    <scope>NUCLEOTIDE SEQUENCE [LARGE SCALE GENOMIC DNA]</scope>
    <source>
        <strain evidence="6">e2161</strain>
        <strain evidence="3">E2161</strain>
        <strain evidence="4">E264</strain>
        <strain evidence="7">e264</strain>
    </source>
</reference>
<keyword evidence="1" id="KW-1133">Transmembrane helix</keyword>
<keyword evidence="1" id="KW-0812">Transmembrane</keyword>
<dbReference type="AlphaFoldDB" id="A0A155IIY7"/>
<evidence type="ECO:0000313" key="2">
    <source>
        <dbReference type="EMBL" id="KLQ04518.1"/>
    </source>
</evidence>
<evidence type="ECO:0000313" key="5">
    <source>
        <dbReference type="Proteomes" id="UP000036013"/>
    </source>
</evidence>
<dbReference type="EMBL" id="FKDD01000006">
    <property type="protein sequence ID" value="SAC07512.1"/>
    <property type="molecule type" value="Genomic_DNA"/>
</dbReference>
<accession>A0A1S2AC18</accession>
<reference evidence="2 5" key="1">
    <citation type="submission" date="2015-06" db="EMBL/GenBank/DDBJ databases">
        <authorList>
            <person name="Adams M."/>
            <person name="Sutton G."/>
            <person name="Nelson K."/>
            <person name="Bonomo R."/>
            <person name="McCorrison J."/>
            <person name="Sanka R."/>
            <person name="Brinkac L."/>
            <person name="Nierman W."/>
        </authorList>
    </citation>
    <scope>NUCLEOTIDE SEQUENCE [LARGE SCALE GENOMIC DNA]</scope>
    <source>
        <strain evidence="2 5">GN02692</strain>
    </source>
</reference>
<evidence type="ECO:0000313" key="7">
    <source>
        <dbReference type="Proteomes" id="UP000077278"/>
    </source>
</evidence>
<evidence type="ECO:0000313" key="4">
    <source>
        <dbReference type="EMBL" id="SAC07512.1"/>
    </source>
</evidence>
<dbReference type="EMBL" id="LEDI01000016">
    <property type="protein sequence ID" value="KLQ04518.1"/>
    <property type="molecule type" value="Genomic_DNA"/>
</dbReference>
<evidence type="ECO:0000313" key="3">
    <source>
        <dbReference type="EMBL" id="SAB47705.1"/>
    </source>
</evidence>
<evidence type="ECO:0000256" key="1">
    <source>
        <dbReference type="SAM" id="Phobius"/>
    </source>
</evidence>
<proteinExistence type="predicted"/>
<accession>A0A155IIY7</accession>
<organism evidence="4 7">
    <name type="scientific">Enterobacter roggenkampii</name>
    <dbReference type="NCBI Taxonomy" id="1812935"/>
    <lineage>
        <taxon>Bacteria</taxon>
        <taxon>Pseudomonadati</taxon>
        <taxon>Pseudomonadota</taxon>
        <taxon>Gammaproteobacteria</taxon>
        <taxon>Enterobacterales</taxon>
        <taxon>Enterobacteriaceae</taxon>
        <taxon>Enterobacter</taxon>
        <taxon>Enterobacter cloacae complex</taxon>
    </lineage>
</organism>
<protein>
    <submittedName>
        <fullName evidence="4">Uncharacterized protein</fullName>
    </submittedName>
</protein>
<dbReference type="Proteomes" id="UP000077063">
    <property type="component" value="Unassembled WGS sequence"/>
</dbReference>
<comment type="caution">
    <text evidence="4">The sequence shown here is derived from an EMBL/GenBank/DDBJ whole genome shotgun (WGS) entry which is preliminary data.</text>
</comment>